<reference evidence="19" key="1">
    <citation type="submission" date="2020-08" db="EMBL/GenBank/DDBJ databases">
        <title>Genome public.</title>
        <authorList>
            <person name="Liu C."/>
            <person name="Sun Q."/>
        </authorList>
    </citation>
    <scope>NUCLEOTIDE SEQUENCE</scope>
    <source>
        <strain evidence="19">NSJ-15</strain>
    </source>
</reference>
<evidence type="ECO:0000256" key="8">
    <source>
        <dbReference type="ARBA" id="ARBA00023014"/>
    </source>
</evidence>
<dbReference type="SUPFAM" id="SSF143975">
    <property type="entry name" value="IlvD/EDD N-terminal domain-like"/>
    <property type="match status" value="1"/>
</dbReference>
<evidence type="ECO:0000256" key="15">
    <source>
        <dbReference type="ARBA" id="ARBA00034078"/>
    </source>
</evidence>
<gene>
    <name evidence="19" type="primary">ilvD</name>
    <name evidence="19" type="ORF">H8702_05345</name>
</gene>
<evidence type="ECO:0000256" key="5">
    <source>
        <dbReference type="ARBA" id="ARBA00022723"/>
    </source>
</evidence>
<dbReference type="PROSITE" id="PS00886">
    <property type="entry name" value="ILVD_EDD_1"/>
    <property type="match status" value="1"/>
</dbReference>
<dbReference type="GO" id="GO:0005829">
    <property type="term" value="C:cytosol"/>
    <property type="evidence" value="ECO:0007669"/>
    <property type="project" value="TreeGrafter"/>
</dbReference>
<proteinExistence type="inferred from homology"/>
<dbReference type="PANTHER" id="PTHR43661">
    <property type="entry name" value="D-XYLONATE DEHYDRATASE"/>
    <property type="match status" value="1"/>
</dbReference>
<dbReference type="InterPro" id="IPR004404">
    <property type="entry name" value="DihydroxyA_deHydtase"/>
</dbReference>
<dbReference type="UniPathway" id="UPA00047">
    <property type="reaction ID" value="UER00057"/>
</dbReference>
<evidence type="ECO:0000256" key="3">
    <source>
        <dbReference type="ARBA" id="ARBA00022605"/>
    </source>
</evidence>
<dbReference type="UniPathway" id="UPA00049">
    <property type="reaction ID" value="UER00061"/>
</dbReference>
<dbReference type="InterPro" id="IPR042096">
    <property type="entry name" value="Dihydro-acid_dehy_C"/>
</dbReference>
<evidence type="ECO:0000256" key="1">
    <source>
        <dbReference type="ARBA" id="ARBA00001946"/>
    </source>
</evidence>
<comment type="caution">
    <text evidence="19">The sequence shown here is derived from an EMBL/GenBank/DDBJ whole genome shotgun (WGS) entry which is preliminary data.</text>
</comment>
<dbReference type="InterPro" id="IPR000581">
    <property type="entry name" value="ILV_EDD_N"/>
</dbReference>
<dbReference type="FunFam" id="3.50.30.80:FF:000001">
    <property type="entry name" value="Dihydroxy-acid dehydratase"/>
    <property type="match status" value="1"/>
</dbReference>
<dbReference type="NCBIfam" id="NF002068">
    <property type="entry name" value="PRK00911.1"/>
    <property type="match status" value="1"/>
</dbReference>
<evidence type="ECO:0000256" key="7">
    <source>
        <dbReference type="ARBA" id="ARBA00023004"/>
    </source>
</evidence>
<dbReference type="InterPro" id="IPR037237">
    <property type="entry name" value="IlvD/EDD_N"/>
</dbReference>
<dbReference type="EC" id="4.2.1.9" evidence="14 16"/>
<keyword evidence="3" id="KW-0028">Amino-acid biosynthesis</keyword>
<keyword evidence="8" id="KW-0411">Iron-sulfur</keyword>
<dbReference type="GO" id="GO:0009099">
    <property type="term" value="P:L-valine biosynthetic process"/>
    <property type="evidence" value="ECO:0007669"/>
    <property type="project" value="UniProtKB-UniPathway"/>
</dbReference>
<keyword evidence="20" id="KW-1185">Reference proteome</keyword>
<dbReference type="NCBIfam" id="TIGR00110">
    <property type="entry name" value="ilvD"/>
    <property type="match status" value="1"/>
</dbReference>
<comment type="similarity">
    <text evidence="2">Belongs to the IlvD/Edd family.</text>
</comment>
<evidence type="ECO:0000256" key="4">
    <source>
        <dbReference type="ARBA" id="ARBA00022714"/>
    </source>
</evidence>
<evidence type="ECO:0000256" key="6">
    <source>
        <dbReference type="ARBA" id="ARBA00022842"/>
    </source>
</evidence>
<dbReference type="Pfam" id="PF24877">
    <property type="entry name" value="ILV_EDD_C"/>
    <property type="match status" value="1"/>
</dbReference>
<feature type="domain" description="Dihydroxy-acid/6-phosphogluconate dehydratase N-terminal" evidence="17">
    <location>
        <begin position="33"/>
        <end position="354"/>
    </location>
</feature>
<comment type="catalytic activity">
    <reaction evidence="11">
        <text>(2R)-2,3-dihydroxy-3-methylbutanoate = 3-methyl-2-oxobutanoate + H2O</text>
        <dbReference type="Rhea" id="RHEA:24809"/>
        <dbReference type="ChEBI" id="CHEBI:11851"/>
        <dbReference type="ChEBI" id="CHEBI:15377"/>
        <dbReference type="ChEBI" id="CHEBI:49072"/>
        <dbReference type="EC" id="4.2.1.9"/>
    </reaction>
    <physiologicalReaction direction="left-to-right" evidence="11">
        <dbReference type="Rhea" id="RHEA:24810"/>
    </physiologicalReaction>
</comment>
<comment type="pathway">
    <text evidence="13">Amino-acid biosynthesis; L-isoleucine biosynthesis; L-isoleucine from 2-oxobutanoate: step 3/4.</text>
</comment>
<comment type="cofactor">
    <cofactor evidence="1">
        <name>Mg(2+)</name>
        <dbReference type="ChEBI" id="CHEBI:18420"/>
    </cofactor>
</comment>
<evidence type="ECO:0000313" key="20">
    <source>
        <dbReference type="Proteomes" id="UP000632659"/>
    </source>
</evidence>
<dbReference type="InterPro" id="IPR056740">
    <property type="entry name" value="ILV_EDD_C"/>
</dbReference>
<evidence type="ECO:0000256" key="12">
    <source>
        <dbReference type="ARBA" id="ARBA00029436"/>
    </source>
</evidence>
<keyword evidence="9 19" id="KW-0456">Lyase</keyword>
<keyword evidence="7" id="KW-0408">Iron</keyword>
<evidence type="ECO:0000259" key="17">
    <source>
        <dbReference type="Pfam" id="PF00920"/>
    </source>
</evidence>
<dbReference type="GO" id="GO:0046872">
    <property type="term" value="F:metal ion binding"/>
    <property type="evidence" value="ECO:0007669"/>
    <property type="project" value="UniProtKB-KW"/>
</dbReference>
<organism evidence="19 20">
    <name type="scientific">Massiliimalia timonensis</name>
    <dbReference type="NCBI Taxonomy" id="1987501"/>
    <lineage>
        <taxon>Bacteria</taxon>
        <taxon>Bacillati</taxon>
        <taxon>Bacillota</taxon>
        <taxon>Clostridia</taxon>
        <taxon>Eubacteriales</taxon>
        <taxon>Oscillospiraceae</taxon>
        <taxon>Massiliimalia</taxon>
    </lineage>
</organism>
<dbReference type="Proteomes" id="UP000632659">
    <property type="component" value="Unassembled WGS sequence"/>
</dbReference>
<dbReference type="GO" id="GO:0009097">
    <property type="term" value="P:isoleucine biosynthetic process"/>
    <property type="evidence" value="ECO:0007669"/>
    <property type="project" value="UniProtKB-UniPathway"/>
</dbReference>
<evidence type="ECO:0000256" key="11">
    <source>
        <dbReference type="ARBA" id="ARBA00029304"/>
    </source>
</evidence>
<evidence type="ECO:0000256" key="10">
    <source>
        <dbReference type="ARBA" id="ARBA00023304"/>
    </source>
</evidence>
<evidence type="ECO:0000256" key="13">
    <source>
        <dbReference type="ARBA" id="ARBA00029437"/>
    </source>
</evidence>
<comment type="pathway">
    <text evidence="12">Amino-acid biosynthesis; L-valine biosynthesis; L-valine from pyruvate: step 3/4.</text>
</comment>
<sequence length="570" mass="61207">MKTRSQDILHGPEWANVRALYKAGGYTDKELKRPVIGIVSSFNTICPGHVIFRQMTQRVREGIQAAGGMPVEFGTIGACDGIAMGHKGMRYILPTREMIANDIEAMAQAHRLDGLVLLGACDKIVPGMLMAAVRLNLPAVLVNGGPSLPGRMKENNPYGGEYIDHSIIQQSEGALKAGLIDEEQFAWIEDHAVPTIGSCAMLGTANTMGCLAEAMGLMLPGTATIPAVYSQRLAAAYQSGTAVMELVKQNLCPRDIITKQALSNAVRVNSAIGGSTNAVLHLLAVAYEAGVDFSVFEIGEICKDIPHMTPMIPAGKYTLLDFYEAGGIPAMMKELEPFLAMEQKTCTGKTLRDNLLHAKKYNGEVIRSLEDPVHRRAGIGILKGNLAPEGAVTKPSAIPDEALYFSGPAKIYEGEEEALAGIRAGQVQAGQVLVIRNEGPKGGPGMPEMYKAMKLLVGMDLGGKVCVVTDGRFSGSNNGCFVGHICPEAAEDGPIAYLQDGDIITVDVQSGLIEAPEVNFEKRRADSPYQYRRQVNGYLYQYAKNVKNASHGAVIPVCEETETTALIPFR</sequence>
<evidence type="ECO:0000256" key="9">
    <source>
        <dbReference type="ARBA" id="ARBA00023239"/>
    </source>
</evidence>
<keyword evidence="6" id="KW-0460">Magnesium</keyword>
<keyword evidence="4" id="KW-0001">2Fe-2S</keyword>
<evidence type="ECO:0000256" key="14">
    <source>
        <dbReference type="ARBA" id="ARBA00029490"/>
    </source>
</evidence>
<dbReference type="GO" id="GO:0004160">
    <property type="term" value="F:dihydroxy-acid dehydratase activity"/>
    <property type="evidence" value="ECO:0007669"/>
    <property type="project" value="UniProtKB-UniRule"/>
</dbReference>
<comment type="cofactor">
    <cofactor evidence="15">
        <name>[2Fe-2S] cluster</name>
        <dbReference type="ChEBI" id="CHEBI:190135"/>
    </cofactor>
</comment>
<keyword evidence="10" id="KW-0100">Branched-chain amino acid biosynthesis</keyword>
<evidence type="ECO:0000259" key="18">
    <source>
        <dbReference type="Pfam" id="PF24877"/>
    </source>
</evidence>
<protein>
    <recommendedName>
        <fullName evidence="14 16">Dihydroxy-acid dehydratase</fullName>
        <ecNumber evidence="14 16">4.2.1.9</ecNumber>
    </recommendedName>
</protein>
<evidence type="ECO:0000313" key="19">
    <source>
        <dbReference type="EMBL" id="MBC8610546.1"/>
    </source>
</evidence>
<dbReference type="RefSeq" id="WP_187536350.1">
    <property type="nucleotide sequence ID" value="NZ_JACRTL010000002.1"/>
</dbReference>
<evidence type="ECO:0000256" key="2">
    <source>
        <dbReference type="ARBA" id="ARBA00006486"/>
    </source>
</evidence>
<dbReference type="InterPro" id="IPR020558">
    <property type="entry name" value="DiOHA_6PGluconate_deHydtase_CS"/>
</dbReference>
<dbReference type="PANTHER" id="PTHR43661:SF3">
    <property type="entry name" value="D-XYLONATE DEHYDRATASE YAGF-RELATED"/>
    <property type="match status" value="1"/>
</dbReference>
<feature type="domain" description="Dihydroxy-acid/6-phosphogluconate dehydratase C-terminal" evidence="18">
    <location>
        <begin position="364"/>
        <end position="553"/>
    </location>
</feature>
<evidence type="ECO:0000256" key="16">
    <source>
        <dbReference type="NCBIfam" id="TIGR00110"/>
    </source>
</evidence>
<name>A0A8J6PDM5_9FIRM</name>
<dbReference type="SUPFAM" id="SSF52016">
    <property type="entry name" value="LeuD/IlvD-like"/>
    <property type="match status" value="1"/>
</dbReference>
<keyword evidence="5" id="KW-0479">Metal-binding</keyword>
<accession>A0A8J6PDM5</accession>
<dbReference type="AlphaFoldDB" id="A0A8J6PDM5"/>
<dbReference type="GO" id="GO:0051537">
    <property type="term" value="F:2 iron, 2 sulfur cluster binding"/>
    <property type="evidence" value="ECO:0007669"/>
    <property type="project" value="UniProtKB-KW"/>
</dbReference>
<dbReference type="Pfam" id="PF00920">
    <property type="entry name" value="ILVD_EDD_N"/>
    <property type="match status" value="1"/>
</dbReference>
<dbReference type="Gene3D" id="3.50.30.80">
    <property type="entry name" value="IlvD/EDD C-terminal domain-like"/>
    <property type="match status" value="1"/>
</dbReference>
<dbReference type="EMBL" id="JACRTL010000002">
    <property type="protein sequence ID" value="MBC8610546.1"/>
    <property type="molecule type" value="Genomic_DNA"/>
</dbReference>